<dbReference type="InterPro" id="IPR002828">
    <property type="entry name" value="SurE-like_Pase/nucleotidase"/>
</dbReference>
<reference evidence="11 12" key="1">
    <citation type="submission" date="2019-03" db="EMBL/GenBank/DDBJ databases">
        <title>Genomic Encyclopedia of Archaeal and Bacterial Type Strains, Phase II (KMG-II): from individual species to whole genera.</title>
        <authorList>
            <person name="Goeker M."/>
        </authorList>
    </citation>
    <scope>NUCLEOTIDE SEQUENCE [LARGE SCALE GENOMIC DNA]</scope>
    <source>
        <strain evidence="11 12">RL-C</strain>
    </source>
</reference>
<evidence type="ECO:0000313" key="12">
    <source>
        <dbReference type="Proteomes" id="UP000294830"/>
    </source>
</evidence>
<keyword evidence="7 9" id="KW-0547">Nucleotide-binding</keyword>
<evidence type="ECO:0000256" key="9">
    <source>
        <dbReference type="HAMAP-Rule" id="MF_00060"/>
    </source>
</evidence>
<dbReference type="PANTHER" id="PTHR30457">
    <property type="entry name" value="5'-NUCLEOTIDASE SURE"/>
    <property type="match status" value="1"/>
</dbReference>
<protein>
    <recommendedName>
        <fullName evidence="9">5'-nucleotidase SurE</fullName>
        <ecNumber evidence="9">3.1.3.5</ecNumber>
    </recommendedName>
    <alternativeName>
        <fullName evidence="9">Nucleoside 5'-monophosphate phosphohydrolase</fullName>
    </alternativeName>
</protein>
<comment type="catalytic activity">
    <reaction evidence="1 9">
        <text>a ribonucleoside 5'-phosphate + H2O = a ribonucleoside + phosphate</text>
        <dbReference type="Rhea" id="RHEA:12484"/>
        <dbReference type="ChEBI" id="CHEBI:15377"/>
        <dbReference type="ChEBI" id="CHEBI:18254"/>
        <dbReference type="ChEBI" id="CHEBI:43474"/>
        <dbReference type="ChEBI" id="CHEBI:58043"/>
        <dbReference type="EC" id="3.1.3.5"/>
    </reaction>
</comment>
<evidence type="ECO:0000256" key="8">
    <source>
        <dbReference type="ARBA" id="ARBA00022801"/>
    </source>
</evidence>
<dbReference type="HAMAP" id="MF_00060">
    <property type="entry name" value="SurE"/>
    <property type="match status" value="1"/>
</dbReference>
<dbReference type="NCBIfam" id="NF001492">
    <property type="entry name" value="PRK00346.2-2"/>
    <property type="match status" value="1"/>
</dbReference>
<feature type="binding site" evidence="9">
    <location>
        <position position="101"/>
    </location>
    <ligand>
        <name>a divalent metal cation</name>
        <dbReference type="ChEBI" id="CHEBI:60240"/>
    </ligand>
</feature>
<evidence type="ECO:0000256" key="2">
    <source>
        <dbReference type="ARBA" id="ARBA00001946"/>
    </source>
</evidence>
<comment type="function">
    <text evidence="9">Nucleotidase that shows phosphatase activity on nucleoside 5'-monophosphates.</text>
</comment>
<dbReference type="FunFam" id="3.40.1210.10:FF:000001">
    <property type="entry name" value="5'/3'-nucleotidase SurE"/>
    <property type="match status" value="1"/>
</dbReference>
<comment type="cofactor">
    <cofactor evidence="2">
        <name>Mg(2+)</name>
        <dbReference type="ChEBI" id="CHEBI:18420"/>
    </cofactor>
</comment>
<evidence type="ECO:0000256" key="3">
    <source>
        <dbReference type="ARBA" id="ARBA00004496"/>
    </source>
</evidence>
<dbReference type="RefSeq" id="WP_207895585.1">
    <property type="nucleotide sequence ID" value="NZ_SLWB01000003.1"/>
</dbReference>
<proteinExistence type="inferred from homology"/>
<dbReference type="InterPro" id="IPR036523">
    <property type="entry name" value="SurE-like_sf"/>
</dbReference>
<dbReference type="GO" id="GO:0004309">
    <property type="term" value="F:exopolyphosphatase activity"/>
    <property type="evidence" value="ECO:0007669"/>
    <property type="project" value="TreeGrafter"/>
</dbReference>
<dbReference type="GO" id="GO:0008253">
    <property type="term" value="F:5'-nucleotidase activity"/>
    <property type="evidence" value="ECO:0007669"/>
    <property type="project" value="UniProtKB-UniRule"/>
</dbReference>
<keyword evidence="12" id="KW-1185">Reference proteome</keyword>
<dbReference type="AlphaFoldDB" id="A0A4R2EN22"/>
<keyword evidence="6 9" id="KW-0479">Metal-binding</keyword>
<dbReference type="NCBIfam" id="TIGR00087">
    <property type="entry name" value="surE"/>
    <property type="match status" value="1"/>
</dbReference>
<gene>
    <name evidence="9" type="primary">surE</name>
    <name evidence="11" type="ORF">CLV25_10333</name>
</gene>
<feature type="binding site" evidence="9">
    <location>
        <position position="15"/>
    </location>
    <ligand>
        <name>a divalent metal cation</name>
        <dbReference type="ChEBI" id="CHEBI:60240"/>
    </ligand>
</feature>
<comment type="cofactor">
    <cofactor evidence="9">
        <name>a divalent metal cation</name>
        <dbReference type="ChEBI" id="CHEBI:60240"/>
    </cofactor>
    <text evidence="9">Binds 1 divalent metal cation per subunit.</text>
</comment>
<dbReference type="NCBIfam" id="NF001490">
    <property type="entry name" value="PRK00346.1-4"/>
    <property type="match status" value="1"/>
</dbReference>
<evidence type="ECO:0000259" key="10">
    <source>
        <dbReference type="Pfam" id="PF01975"/>
    </source>
</evidence>
<accession>A0A4R2EN22</accession>
<dbReference type="EC" id="3.1.3.5" evidence="9"/>
<evidence type="ECO:0000256" key="5">
    <source>
        <dbReference type="ARBA" id="ARBA00022490"/>
    </source>
</evidence>
<name>A0A4R2EN22_9BACT</name>
<dbReference type="GO" id="GO:0005737">
    <property type="term" value="C:cytoplasm"/>
    <property type="evidence" value="ECO:0007669"/>
    <property type="project" value="UniProtKB-SubCell"/>
</dbReference>
<evidence type="ECO:0000256" key="7">
    <source>
        <dbReference type="ARBA" id="ARBA00022741"/>
    </source>
</evidence>
<dbReference type="Gene3D" id="3.40.1210.10">
    <property type="entry name" value="Survival protein SurE-like phosphatase/nucleotidase"/>
    <property type="match status" value="1"/>
</dbReference>
<dbReference type="GO" id="GO:0008254">
    <property type="term" value="F:3'-nucleotidase activity"/>
    <property type="evidence" value="ECO:0007669"/>
    <property type="project" value="TreeGrafter"/>
</dbReference>
<comment type="subcellular location">
    <subcellularLocation>
        <location evidence="3 9">Cytoplasm</location>
    </subcellularLocation>
</comment>
<feature type="domain" description="Survival protein SurE-like phosphatase/nucleotidase" evidence="10">
    <location>
        <begin position="9"/>
        <end position="194"/>
    </location>
</feature>
<sequence length="267" mass="29512">MTEIQRPLILVSNDDGINAKGIAALVEVAKQLGRVVVVAPEQGQSGMSHAITSAIPVRLRHVREEENVSWYAVSGTPADCIKIAMYEVLNRKPDLVISGINHGSNSSVAVIYSGTIGAAVEGTLYGIPSIGFSLLDHSANADFTAAKRWFAPIIKKVLAKGLPHFTLLNVNIPNIPSEKIKGYAHCRVTHGKWSEEYEKRTDPQGKSYYWLTGFFQNDEPGATDTDEWALANGYVAVVPVYVDWTNHAFLNQMKQEWRFDEELAKKE</sequence>
<dbReference type="InterPro" id="IPR030048">
    <property type="entry name" value="SurE"/>
</dbReference>
<feature type="binding site" evidence="9">
    <location>
        <position position="14"/>
    </location>
    <ligand>
        <name>a divalent metal cation</name>
        <dbReference type="ChEBI" id="CHEBI:60240"/>
    </ligand>
</feature>
<organism evidence="11 12">
    <name type="scientific">Acetobacteroides hydrogenigenes</name>
    <dbReference type="NCBI Taxonomy" id="979970"/>
    <lineage>
        <taxon>Bacteria</taxon>
        <taxon>Pseudomonadati</taxon>
        <taxon>Bacteroidota</taxon>
        <taxon>Bacteroidia</taxon>
        <taxon>Bacteroidales</taxon>
        <taxon>Rikenellaceae</taxon>
        <taxon>Acetobacteroides</taxon>
    </lineage>
</organism>
<dbReference type="PANTHER" id="PTHR30457:SF12">
    <property type="entry name" value="5'_3'-NUCLEOTIDASE SURE"/>
    <property type="match status" value="1"/>
</dbReference>
<dbReference type="SUPFAM" id="SSF64167">
    <property type="entry name" value="SurE-like"/>
    <property type="match status" value="1"/>
</dbReference>
<evidence type="ECO:0000256" key="4">
    <source>
        <dbReference type="ARBA" id="ARBA00011062"/>
    </source>
</evidence>
<dbReference type="EMBL" id="SLWB01000003">
    <property type="protein sequence ID" value="TCN70518.1"/>
    <property type="molecule type" value="Genomic_DNA"/>
</dbReference>
<evidence type="ECO:0000256" key="6">
    <source>
        <dbReference type="ARBA" id="ARBA00022723"/>
    </source>
</evidence>
<feature type="binding site" evidence="9">
    <location>
        <position position="45"/>
    </location>
    <ligand>
        <name>a divalent metal cation</name>
        <dbReference type="ChEBI" id="CHEBI:60240"/>
    </ligand>
</feature>
<dbReference type="GO" id="GO:0000166">
    <property type="term" value="F:nucleotide binding"/>
    <property type="evidence" value="ECO:0007669"/>
    <property type="project" value="UniProtKB-KW"/>
</dbReference>
<evidence type="ECO:0000313" key="11">
    <source>
        <dbReference type="EMBL" id="TCN70518.1"/>
    </source>
</evidence>
<keyword evidence="8 9" id="KW-0378">Hydrolase</keyword>
<dbReference type="Pfam" id="PF01975">
    <property type="entry name" value="SurE"/>
    <property type="match status" value="1"/>
</dbReference>
<evidence type="ECO:0000256" key="1">
    <source>
        <dbReference type="ARBA" id="ARBA00000815"/>
    </source>
</evidence>
<comment type="similarity">
    <text evidence="4 9">Belongs to the SurE nucleotidase family.</text>
</comment>
<comment type="caution">
    <text evidence="11">The sequence shown here is derived from an EMBL/GenBank/DDBJ whole genome shotgun (WGS) entry which is preliminary data.</text>
</comment>
<dbReference type="Proteomes" id="UP000294830">
    <property type="component" value="Unassembled WGS sequence"/>
</dbReference>
<dbReference type="GO" id="GO:0046872">
    <property type="term" value="F:metal ion binding"/>
    <property type="evidence" value="ECO:0007669"/>
    <property type="project" value="UniProtKB-UniRule"/>
</dbReference>
<keyword evidence="5 9" id="KW-0963">Cytoplasm</keyword>